<dbReference type="eggNOG" id="COG0859">
    <property type="taxonomic scope" value="Bacteria"/>
</dbReference>
<dbReference type="InterPro" id="IPR051199">
    <property type="entry name" value="LPS_LOS_Heptosyltrfase"/>
</dbReference>
<name>M1WYL9_PSEP2</name>
<protein>
    <submittedName>
        <fullName evidence="3">Glycosyl transferase family 9</fullName>
    </submittedName>
</protein>
<accession>M1WYL9</accession>
<evidence type="ECO:0000256" key="1">
    <source>
        <dbReference type="ARBA" id="ARBA00022676"/>
    </source>
</evidence>
<reference evidence="4" key="2">
    <citation type="journal article" date="2013" name="Stand. Genomic Sci.">
        <title>Complete genome sequence of Desulfocapsa sulfexigens, a marine deltaproteobacterium specialized in disproportionating inorganic sulfur compounds.</title>
        <authorList>
            <person name="Finster K.W."/>
            <person name="Kjeldsen K.U."/>
            <person name="Kube M."/>
            <person name="Reinhardt R."/>
            <person name="Mussmann M."/>
            <person name="Amann R."/>
            <person name="Schreiber L."/>
        </authorList>
    </citation>
    <scope>NUCLEOTIDE SEQUENCE [LARGE SCALE GENOMIC DNA]</scope>
    <source>
        <strain evidence="4">DSM 10523 / SB164P1</strain>
    </source>
</reference>
<dbReference type="KEGG" id="dpi:BN4_20361"/>
<keyword evidence="4" id="KW-1185">Reference proteome</keyword>
<gene>
    <name evidence="3" type="ordered locus">BN4_20361</name>
</gene>
<dbReference type="InterPro" id="IPR002201">
    <property type="entry name" value="Glyco_trans_9"/>
</dbReference>
<dbReference type="EMBL" id="FO203427">
    <property type="protein sequence ID" value="CCH50423.1"/>
    <property type="molecule type" value="Genomic_DNA"/>
</dbReference>
<dbReference type="GO" id="GO:0005829">
    <property type="term" value="C:cytosol"/>
    <property type="evidence" value="ECO:0007669"/>
    <property type="project" value="TreeGrafter"/>
</dbReference>
<dbReference type="AlphaFoldDB" id="M1WYL9"/>
<dbReference type="STRING" id="1322246.BN4_20361"/>
<dbReference type="PATRIC" id="fig|879567.3.peg.3456"/>
<sequence>MKSSTSKKPAVIVRLSHMGDVALTTGVLSHWHRTRCDSFIFITRVMNASLLENHPAIAGIRTLPNESLNTKAWIRQARELASEYTGHRLIDLHGTLRSRILSFFWKGPVQRYPKFGMTRRLYDKTHMSRFRRILEATNVPQRYAMALGEKPPTPDKLVPEIYLTDDEQKDAHRTLTEKIANAPLVALHPYATHPAKQWPREHWNSLIQLLDASGINWVITGRDAVPLRGGDNRDYTNRTDLRQTCALLKEADILVTGDSGPMHLACGVGTPVAALFGPTAKAWGFYPSGPKDRVLEKNIPCRPCSLHGSRECPEGFDCLSGISPKEVFATVLQMTGHAV</sequence>
<dbReference type="Proteomes" id="UP000011724">
    <property type="component" value="Chromosome"/>
</dbReference>
<reference evidence="3 4" key="1">
    <citation type="journal article" date="2013" name="PLoS ONE">
        <title>The first genomic and proteomic characterization of a deep-sea sulfate reducer: insights into the piezophilic lifestyle of Desulfovibrio piezophilus.</title>
        <authorList>
            <person name="Pradel N."/>
            <person name="Ji B."/>
            <person name="Gimenez G."/>
            <person name="Talla E."/>
            <person name="Lenoble P."/>
            <person name="Garel M."/>
            <person name="Tamburini C."/>
            <person name="Fourquet P."/>
            <person name="Lebrun R."/>
            <person name="Bertin P."/>
            <person name="Denis Y."/>
            <person name="Pophillat M."/>
            <person name="Barbe V."/>
            <person name="Ollivier B."/>
            <person name="Dolla A."/>
        </authorList>
    </citation>
    <scope>NUCLEOTIDE SEQUENCE [LARGE SCALE GENOMIC DNA]</scope>
    <source>
        <strain evidence="4">DSM 10523 / SB164P1</strain>
    </source>
</reference>
<dbReference type="GO" id="GO:0009244">
    <property type="term" value="P:lipopolysaccharide core region biosynthetic process"/>
    <property type="evidence" value="ECO:0007669"/>
    <property type="project" value="TreeGrafter"/>
</dbReference>
<dbReference type="HOGENOM" id="CLU_038371_3_0_7"/>
<dbReference type="SUPFAM" id="SSF53756">
    <property type="entry name" value="UDP-Glycosyltransferase/glycogen phosphorylase"/>
    <property type="match status" value="1"/>
</dbReference>
<dbReference type="GO" id="GO:0008713">
    <property type="term" value="F:ADP-heptose-lipopolysaccharide heptosyltransferase activity"/>
    <property type="evidence" value="ECO:0007669"/>
    <property type="project" value="TreeGrafter"/>
</dbReference>
<evidence type="ECO:0000256" key="2">
    <source>
        <dbReference type="ARBA" id="ARBA00022679"/>
    </source>
</evidence>
<organism evidence="3 4">
    <name type="scientific">Pseudodesulfovibrio piezophilus (strain DSM 21447 / JCM 15486 / C1TLV30)</name>
    <name type="common">Desulfovibrio piezophilus</name>
    <dbReference type="NCBI Taxonomy" id="1322246"/>
    <lineage>
        <taxon>Bacteria</taxon>
        <taxon>Pseudomonadati</taxon>
        <taxon>Thermodesulfobacteriota</taxon>
        <taxon>Desulfovibrionia</taxon>
        <taxon>Desulfovibrionales</taxon>
        <taxon>Desulfovibrionaceae</taxon>
    </lineage>
</organism>
<dbReference type="Pfam" id="PF01075">
    <property type="entry name" value="Glyco_transf_9"/>
    <property type="match status" value="1"/>
</dbReference>
<dbReference type="BioCyc" id="DPIE1322246:BN4_RS16060-MONOMER"/>
<keyword evidence="2 3" id="KW-0808">Transferase</keyword>
<dbReference type="CDD" id="cd03789">
    <property type="entry name" value="GT9_LPS_heptosyltransferase"/>
    <property type="match status" value="1"/>
</dbReference>
<proteinExistence type="predicted"/>
<dbReference type="Gene3D" id="3.40.50.2000">
    <property type="entry name" value="Glycogen Phosphorylase B"/>
    <property type="match status" value="2"/>
</dbReference>
<dbReference type="RefSeq" id="WP_015416465.1">
    <property type="nucleotide sequence ID" value="NC_020409.1"/>
</dbReference>
<evidence type="ECO:0000313" key="4">
    <source>
        <dbReference type="Proteomes" id="UP000011724"/>
    </source>
</evidence>
<dbReference type="PANTHER" id="PTHR30160">
    <property type="entry name" value="TETRAACYLDISACCHARIDE 4'-KINASE-RELATED"/>
    <property type="match status" value="1"/>
</dbReference>
<evidence type="ECO:0000313" key="3">
    <source>
        <dbReference type="EMBL" id="CCH50423.1"/>
    </source>
</evidence>
<keyword evidence="1" id="KW-0328">Glycosyltransferase</keyword>